<dbReference type="GO" id="GO:0016989">
    <property type="term" value="F:sigma factor antagonist activity"/>
    <property type="evidence" value="ECO:0007669"/>
    <property type="project" value="TreeGrafter"/>
</dbReference>
<evidence type="ECO:0000313" key="4">
    <source>
        <dbReference type="EMBL" id="SHE39342.1"/>
    </source>
</evidence>
<dbReference type="OrthoDB" id="1099963at2"/>
<keyword evidence="1" id="KW-0812">Transmembrane</keyword>
<keyword evidence="1" id="KW-1133">Transmembrane helix</keyword>
<protein>
    <submittedName>
        <fullName evidence="4">FecR family protein</fullName>
    </submittedName>
</protein>
<evidence type="ECO:0000256" key="1">
    <source>
        <dbReference type="SAM" id="Phobius"/>
    </source>
</evidence>
<proteinExistence type="predicted"/>
<feature type="domain" description="Protein FecR C-terminal" evidence="3">
    <location>
        <begin position="323"/>
        <end position="390"/>
    </location>
</feature>
<dbReference type="Proteomes" id="UP000184287">
    <property type="component" value="Unassembled WGS sequence"/>
</dbReference>
<evidence type="ECO:0000313" key="5">
    <source>
        <dbReference type="Proteomes" id="UP000184287"/>
    </source>
</evidence>
<dbReference type="Gene3D" id="3.55.50.30">
    <property type="match status" value="1"/>
</dbReference>
<feature type="domain" description="FecR protein" evidence="2">
    <location>
        <begin position="185"/>
        <end position="281"/>
    </location>
</feature>
<dbReference type="Pfam" id="PF04773">
    <property type="entry name" value="FecR"/>
    <property type="match status" value="1"/>
</dbReference>
<dbReference type="PANTHER" id="PTHR30273:SF2">
    <property type="entry name" value="PROTEIN FECR"/>
    <property type="match status" value="1"/>
</dbReference>
<dbReference type="STRING" id="288992.SAMN04488522_10179"/>
<dbReference type="EMBL" id="FQUQ01000001">
    <property type="protein sequence ID" value="SHE39342.1"/>
    <property type="molecule type" value="Genomic_DNA"/>
</dbReference>
<dbReference type="InterPro" id="IPR032508">
    <property type="entry name" value="FecR_C"/>
</dbReference>
<keyword evidence="5" id="KW-1185">Reference proteome</keyword>
<reference evidence="5" key="1">
    <citation type="submission" date="2016-11" db="EMBL/GenBank/DDBJ databases">
        <authorList>
            <person name="Varghese N."/>
            <person name="Submissions S."/>
        </authorList>
    </citation>
    <scope>NUCLEOTIDE SEQUENCE [LARGE SCALE GENOMIC DNA]</scope>
    <source>
        <strain evidence="5">DSM 16990</strain>
    </source>
</reference>
<dbReference type="Pfam" id="PF16344">
    <property type="entry name" value="FecR_C"/>
    <property type="match status" value="1"/>
</dbReference>
<dbReference type="FunFam" id="2.60.120.1440:FF:000001">
    <property type="entry name" value="Putative anti-sigma factor"/>
    <property type="match status" value="1"/>
</dbReference>
<gene>
    <name evidence="4" type="ORF">SAMN04488522_10179</name>
</gene>
<feature type="transmembrane region" description="Helical" evidence="1">
    <location>
        <begin position="84"/>
        <end position="106"/>
    </location>
</feature>
<sequence>MAARENLNELYKRFLRKESNPEDIRLLTELFGTTEHRILEDMVREQLDDPSAIEPYHPENNERYERMFNNLKQQLKPVRKAKKLWIKVSAAASVILVMAAGGYFLLRDPMPDPVIARQKIHNDIKPGGNKAYLILSDGKSIDLTEQHTGVIGKDVGKSILKTADGGIEYVNRHGHPIAAHNAFNTLRTPNGGHYKVVLADGTKVWLNAASQLKYPADFKNLKERKIELMGEAYFEVAKDPAHPFIVQTDDQQIRVLGTHFNVNSYHDDGGSKTTLLEGSIRAVGKHAEVMVKPGQQVISNSTGQLKVDDADMELAVAWKNDQFMFESEPVRPLMKKVARWYDVEVIYNADVPDVRFNGAISKFENISAVLKILENTGKVHFEVRGRKVYVTK</sequence>
<name>A0A1M4T4A6_9SPHI</name>
<dbReference type="InterPro" id="IPR012373">
    <property type="entry name" value="Ferrdict_sens_TM"/>
</dbReference>
<dbReference type="InterPro" id="IPR006860">
    <property type="entry name" value="FecR"/>
</dbReference>
<evidence type="ECO:0000259" key="2">
    <source>
        <dbReference type="Pfam" id="PF04773"/>
    </source>
</evidence>
<dbReference type="RefSeq" id="WP_084528384.1">
    <property type="nucleotide sequence ID" value="NZ_FQUQ01000001.1"/>
</dbReference>
<organism evidence="4 5">
    <name type="scientific">Pedobacter caeni</name>
    <dbReference type="NCBI Taxonomy" id="288992"/>
    <lineage>
        <taxon>Bacteria</taxon>
        <taxon>Pseudomonadati</taxon>
        <taxon>Bacteroidota</taxon>
        <taxon>Sphingobacteriia</taxon>
        <taxon>Sphingobacteriales</taxon>
        <taxon>Sphingobacteriaceae</taxon>
        <taxon>Pedobacter</taxon>
    </lineage>
</organism>
<dbReference type="AlphaFoldDB" id="A0A1M4T4A6"/>
<evidence type="ECO:0000259" key="3">
    <source>
        <dbReference type="Pfam" id="PF16344"/>
    </source>
</evidence>
<dbReference type="Gene3D" id="2.60.120.1440">
    <property type="match status" value="1"/>
</dbReference>
<keyword evidence="1" id="KW-0472">Membrane</keyword>
<accession>A0A1M4T4A6</accession>
<dbReference type="PANTHER" id="PTHR30273">
    <property type="entry name" value="PERIPLASMIC SIGNAL SENSOR AND SIGMA FACTOR ACTIVATOR FECR-RELATED"/>
    <property type="match status" value="1"/>
</dbReference>